<dbReference type="CDD" id="cd06257">
    <property type="entry name" value="DnaJ"/>
    <property type="match status" value="1"/>
</dbReference>
<gene>
    <name evidence="3" type="ORF">LVIROSA_LOCUS9243</name>
</gene>
<dbReference type="Gene3D" id="1.10.287.110">
    <property type="entry name" value="DnaJ domain"/>
    <property type="match status" value="1"/>
</dbReference>
<accession>A0AAU9M1H0</accession>
<dbReference type="SMART" id="SM00271">
    <property type="entry name" value="DnaJ"/>
    <property type="match status" value="1"/>
</dbReference>
<dbReference type="PANTHER" id="PTHR45376">
    <property type="entry name" value="CHAPERONE DNAJ-DOMAIN SUPERFAMILY PROTEIN-RELATED"/>
    <property type="match status" value="1"/>
</dbReference>
<dbReference type="InterPro" id="IPR036869">
    <property type="entry name" value="J_dom_sf"/>
</dbReference>
<protein>
    <recommendedName>
        <fullName evidence="2">J domain-containing protein</fullName>
    </recommendedName>
</protein>
<feature type="region of interest" description="Disordered" evidence="1">
    <location>
        <begin position="104"/>
        <end position="145"/>
    </location>
</feature>
<dbReference type="PANTHER" id="PTHR45376:SF5">
    <property type="entry name" value="CHAPERONE DNAJ-DOMAIN SUPERFAMILY PROTEIN"/>
    <property type="match status" value="1"/>
</dbReference>
<reference evidence="3 4" key="1">
    <citation type="submission" date="2022-01" db="EMBL/GenBank/DDBJ databases">
        <authorList>
            <person name="Xiong W."/>
            <person name="Schranz E."/>
        </authorList>
    </citation>
    <scope>NUCLEOTIDE SEQUENCE [LARGE SCALE GENOMIC DNA]</scope>
</reference>
<dbReference type="SUPFAM" id="SSF46565">
    <property type="entry name" value="Chaperone J-domain"/>
    <property type="match status" value="1"/>
</dbReference>
<evidence type="ECO:0000256" key="1">
    <source>
        <dbReference type="SAM" id="MobiDB-lite"/>
    </source>
</evidence>
<dbReference type="Pfam" id="PF00226">
    <property type="entry name" value="DnaJ"/>
    <property type="match status" value="1"/>
</dbReference>
<name>A0AAU9M1H0_9ASTR</name>
<organism evidence="3 4">
    <name type="scientific">Lactuca virosa</name>
    <dbReference type="NCBI Taxonomy" id="75947"/>
    <lineage>
        <taxon>Eukaryota</taxon>
        <taxon>Viridiplantae</taxon>
        <taxon>Streptophyta</taxon>
        <taxon>Embryophyta</taxon>
        <taxon>Tracheophyta</taxon>
        <taxon>Spermatophyta</taxon>
        <taxon>Magnoliopsida</taxon>
        <taxon>eudicotyledons</taxon>
        <taxon>Gunneridae</taxon>
        <taxon>Pentapetalae</taxon>
        <taxon>asterids</taxon>
        <taxon>campanulids</taxon>
        <taxon>Asterales</taxon>
        <taxon>Asteraceae</taxon>
        <taxon>Cichorioideae</taxon>
        <taxon>Cichorieae</taxon>
        <taxon>Lactucinae</taxon>
        <taxon>Lactuca</taxon>
    </lineage>
</organism>
<feature type="compositionally biased region" description="Acidic residues" evidence="1">
    <location>
        <begin position="210"/>
        <end position="222"/>
    </location>
</feature>
<feature type="domain" description="J" evidence="2">
    <location>
        <begin position="229"/>
        <end position="293"/>
    </location>
</feature>
<dbReference type="InterPro" id="IPR001623">
    <property type="entry name" value="DnaJ_domain"/>
</dbReference>
<sequence length="293" mass="33815">MQILVPRCGRLLFHNFSLIQPRTHSISLSFAACFRSTPTSFEKWKSKWKNSLELGRPKPSKTYIKYKTRQKRADAKKALNDLLFRSGCSKFSLEGEFLKKQGTNKCDGTSTDSTENRTKGDPLKYSASRANKAHHQKRNKSKRKKDFFEDFDDDDDDSGMNFQARFGNKSYSWSFKSWEESFSQSQTNGFEWREDSNGANNRNKWRTPSDDDESDDDYDDEPYIIGSNSDRITLDLPLNGPLKIDEVKNAFRLSALKWHPDKHQGPSQVLAEEKFKLCVNAYKSLCNALLSRV</sequence>
<dbReference type="PROSITE" id="PS51257">
    <property type="entry name" value="PROKAR_LIPOPROTEIN"/>
    <property type="match status" value="1"/>
</dbReference>
<evidence type="ECO:0000313" key="3">
    <source>
        <dbReference type="EMBL" id="CAH1421868.1"/>
    </source>
</evidence>
<feature type="compositionally biased region" description="Polar residues" evidence="1">
    <location>
        <begin position="104"/>
        <end position="113"/>
    </location>
</feature>
<dbReference type="PROSITE" id="PS50076">
    <property type="entry name" value="DNAJ_2"/>
    <property type="match status" value="1"/>
</dbReference>
<feature type="region of interest" description="Disordered" evidence="1">
    <location>
        <begin position="188"/>
        <end position="224"/>
    </location>
</feature>
<dbReference type="EMBL" id="CAKMRJ010001112">
    <property type="protein sequence ID" value="CAH1421868.1"/>
    <property type="molecule type" value="Genomic_DNA"/>
</dbReference>
<evidence type="ECO:0000313" key="4">
    <source>
        <dbReference type="Proteomes" id="UP001157418"/>
    </source>
</evidence>
<evidence type="ECO:0000259" key="2">
    <source>
        <dbReference type="PROSITE" id="PS50076"/>
    </source>
</evidence>
<dbReference type="AlphaFoldDB" id="A0AAU9M1H0"/>
<keyword evidence="4" id="KW-1185">Reference proteome</keyword>
<feature type="compositionally biased region" description="Basic residues" evidence="1">
    <location>
        <begin position="131"/>
        <end position="145"/>
    </location>
</feature>
<comment type="caution">
    <text evidence="3">The sequence shown here is derived from an EMBL/GenBank/DDBJ whole genome shotgun (WGS) entry which is preliminary data.</text>
</comment>
<dbReference type="Proteomes" id="UP001157418">
    <property type="component" value="Unassembled WGS sequence"/>
</dbReference>
<proteinExistence type="predicted"/>